<dbReference type="EMBL" id="JBHSCX010000008">
    <property type="protein sequence ID" value="MFC4362704.1"/>
    <property type="molecule type" value="Genomic_DNA"/>
</dbReference>
<comment type="caution">
    <text evidence="1">The sequence shown here is derived from an EMBL/GenBank/DDBJ whole genome shotgun (WGS) entry which is preliminary data.</text>
</comment>
<accession>A0ABV8V457</accession>
<keyword evidence="2" id="KW-1185">Reference proteome</keyword>
<proteinExistence type="predicted"/>
<gene>
    <name evidence="1" type="ORF">ACFOX3_10340</name>
</gene>
<dbReference type="Proteomes" id="UP001595840">
    <property type="component" value="Unassembled WGS sequence"/>
</dbReference>
<reference evidence="2" key="1">
    <citation type="journal article" date="2019" name="Int. J. Syst. Evol. Microbiol.">
        <title>The Global Catalogue of Microorganisms (GCM) 10K type strain sequencing project: providing services to taxonomists for standard genome sequencing and annotation.</title>
        <authorList>
            <consortium name="The Broad Institute Genomics Platform"/>
            <consortium name="The Broad Institute Genome Sequencing Center for Infectious Disease"/>
            <person name="Wu L."/>
            <person name="Ma J."/>
        </authorList>
    </citation>
    <scope>NUCLEOTIDE SEQUENCE [LARGE SCALE GENOMIC DNA]</scope>
    <source>
        <strain evidence="2">CECT 8570</strain>
    </source>
</reference>
<name>A0ABV8V457_9GAMM</name>
<sequence length="50" mass="5420">MMKSNVPKDTKGVQTLEEAKALLAKIDRAKLRLNARMLALKVAASKAPAK</sequence>
<evidence type="ECO:0008006" key="3">
    <source>
        <dbReference type="Google" id="ProtNLM"/>
    </source>
</evidence>
<evidence type="ECO:0000313" key="1">
    <source>
        <dbReference type="EMBL" id="MFC4362704.1"/>
    </source>
</evidence>
<evidence type="ECO:0000313" key="2">
    <source>
        <dbReference type="Proteomes" id="UP001595840"/>
    </source>
</evidence>
<dbReference type="RefSeq" id="WP_290259243.1">
    <property type="nucleotide sequence ID" value="NZ_JAUFQG010000004.1"/>
</dbReference>
<organism evidence="1 2">
    <name type="scientific">Simiduia curdlanivorans</name>
    <dbReference type="NCBI Taxonomy" id="1492769"/>
    <lineage>
        <taxon>Bacteria</taxon>
        <taxon>Pseudomonadati</taxon>
        <taxon>Pseudomonadota</taxon>
        <taxon>Gammaproteobacteria</taxon>
        <taxon>Cellvibrionales</taxon>
        <taxon>Cellvibrionaceae</taxon>
        <taxon>Simiduia</taxon>
    </lineage>
</organism>
<protein>
    <recommendedName>
        <fullName evidence="3">Transposase</fullName>
    </recommendedName>
</protein>